<reference evidence="2" key="1">
    <citation type="submission" date="2021-02" db="EMBL/GenBank/DDBJ databases">
        <authorList>
            <person name="Nowell W R."/>
        </authorList>
    </citation>
    <scope>NUCLEOTIDE SEQUENCE</scope>
</reference>
<dbReference type="Proteomes" id="UP000682733">
    <property type="component" value="Unassembled WGS sequence"/>
</dbReference>
<sequence>MIFFDTTVPRSAAVKAAIGNPQDEQIAQTYLTRAGLRISANGEGGDKWITLCTVKARVASTGFKTKYDVKRCTATVGGEILETRVVETENNFRCGWRTETYASKLLLNYKQTIMNQYKSAINGAIKAKEPEKIINLLQEKQNLHIFNFEVATNKDTAMSEATATDLSLWRGGGSCAVKLEGRVLRLAY</sequence>
<dbReference type="EMBL" id="CAJOBA010007926">
    <property type="protein sequence ID" value="CAF3816070.1"/>
    <property type="molecule type" value="Genomic_DNA"/>
</dbReference>
<dbReference type="Proteomes" id="UP000663829">
    <property type="component" value="Unassembled WGS sequence"/>
</dbReference>
<name>A0A814NEX4_9BILA</name>
<dbReference type="EMBL" id="CAJNOQ010005222">
    <property type="protein sequence ID" value="CAF1090675.1"/>
    <property type="molecule type" value="Genomic_DNA"/>
</dbReference>
<dbReference type="AlphaFoldDB" id="A0A814NEX4"/>
<protein>
    <submittedName>
        <fullName evidence="2">Uncharacterized protein</fullName>
    </submittedName>
</protein>
<evidence type="ECO:0000313" key="3">
    <source>
        <dbReference type="EMBL" id="CAF3816070.1"/>
    </source>
</evidence>
<keyword evidence="5" id="KW-1185">Reference proteome</keyword>
<organism evidence="2 5">
    <name type="scientific">Didymodactylos carnosus</name>
    <dbReference type="NCBI Taxonomy" id="1234261"/>
    <lineage>
        <taxon>Eukaryota</taxon>
        <taxon>Metazoa</taxon>
        <taxon>Spiralia</taxon>
        <taxon>Gnathifera</taxon>
        <taxon>Rotifera</taxon>
        <taxon>Eurotatoria</taxon>
        <taxon>Bdelloidea</taxon>
        <taxon>Philodinida</taxon>
        <taxon>Philodinidae</taxon>
        <taxon>Didymodactylos</taxon>
    </lineage>
</organism>
<accession>A0A814NEX4</accession>
<evidence type="ECO:0000313" key="1">
    <source>
        <dbReference type="EMBL" id="CAF1048496.1"/>
    </source>
</evidence>
<evidence type="ECO:0000313" key="2">
    <source>
        <dbReference type="EMBL" id="CAF1090675.1"/>
    </source>
</evidence>
<dbReference type="Proteomes" id="UP000677228">
    <property type="component" value="Unassembled WGS sequence"/>
</dbReference>
<evidence type="ECO:0000313" key="4">
    <source>
        <dbReference type="EMBL" id="CAF3856245.1"/>
    </source>
</evidence>
<proteinExistence type="predicted"/>
<gene>
    <name evidence="2" type="ORF">GPM918_LOCUS18242</name>
    <name evidence="1" type="ORF">OVA965_LOCUS16846</name>
    <name evidence="4" type="ORF">SRO942_LOCUS18242</name>
    <name evidence="3" type="ORF">TMI583_LOCUS16856</name>
</gene>
<dbReference type="EMBL" id="CAJNOK010007914">
    <property type="protein sequence ID" value="CAF1048496.1"/>
    <property type="molecule type" value="Genomic_DNA"/>
</dbReference>
<dbReference type="EMBL" id="CAJOBC010005223">
    <property type="protein sequence ID" value="CAF3856245.1"/>
    <property type="molecule type" value="Genomic_DNA"/>
</dbReference>
<dbReference type="OrthoDB" id="10020248at2759"/>
<evidence type="ECO:0000313" key="5">
    <source>
        <dbReference type="Proteomes" id="UP000663829"/>
    </source>
</evidence>
<comment type="caution">
    <text evidence="2">The sequence shown here is derived from an EMBL/GenBank/DDBJ whole genome shotgun (WGS) entry which is preliminary data.</text>
</comment>
<dbReference type="Proteomes" id="UP000681722">
    <property type="component" value="Unassembled WGS sequence"/>
</dbReference>